<dbReference type="AlphaFoldDB" id="A0A1J7IYG5"/>
<sequence>MLAKSVSALAVLVFAAHVSASEKMPYKPLMKMSVHQMFGLGRRQADGYQPTQSICGEGATCADACGAGYATCASSDTTIHCYNTAAKQTCCPDNSGNSCDDGYYCTADTAAQTWCCPNGMDLVACAAAYSVTGGLVSETAKPTTSSSSSSTSSVVITTSSSSASSTFVAQNTTTTATSTGTVTTCTSTLAGSATWPASNTTTTAKVPSVVASTTPSTVSISGASNLGAAGALSLLAAAAIAALL</sequence>
<dbReference type="Proteomes" id="UP000182658">
    <property type="component" value="Unassembled WGS sequence"/>
</dbReference>
<keyword evidence="1" id="KW-0732">Signal</keyword>
<name>A0A1J7IYG5_9PEZI</name>
<protein>
    <recommendedName>
        <fullName evidence="4">Prp 4 CRoW domain-containing protein</fullName>
    </recommendedName>
</protein>
<keyword evidence="3" id="KW-1185">Reference proteome</keyword>
<gene>
    <name evidence="2" type="ORF">CONLIGDRAFT_260797</name>
</gene>
<evidence type="ECO:0000313" key="2">
    <source>
        <dbReference type="EMBL" id="OIW32203.1"/>
    </source>
</evidence>
<reference evidence="2 3" key="1">
    <citation type="submission" date="2016-10" db="EMBL/GenBank/DDBJ databases">
        <title>Draft genome sequence of Coniochaeta ligniaria NRRL30616, a lignocellulolytic fungus for bioabatement of inhibitors in plant biomass hydrolysates.</title>
        <authorList>
            <consortium name="DOE Joint Genome Institute"/>
            <person name="Jimenez D.J."/>
            <person name="Hector R.E."/>
            <person name="Riley R."/>
            <person name="Sun H."/>
            <person name="Grigoriev I.V."/>
            <person name="Van Elsas J.D."/>
            <person name="Nichols N.N."/>
        </authorList>
    </citation>
    <scope>NUCLEOTIDE SEQUENCE [LARGE SCALE GENOMIC DNA]</scope>
    <source>
        <strain evidence="2 3">NRRL 30616</strain>
    </source>
</reference>
<dbReference type="OrthoDB" id="5409186at2759"/>
<dbReference type="InParanoid" id="A0A1J7IYG5"/>
<dbReference type="STRING" id="1408157.A0A1J7IYG5"/>
<feature type="signal peptide" evidence="1">
    <location>
        <begin position="1"/>
        <end position="20"/>
    </location>
</feature>
<proteinExistence type="predicted"/>
<organism evidence="2 3">
    <name type="scientific">Coniochaeta ligniaria NRRL 30616</name>
    <dbReference type="NCBI Taxonomy" id="1408157"/>
    <lineage>
        <taxon>Eukaryota</taxon>
        <taxon>Fungi</taxon>
        <taxon>Dikarya</taxon>
        <taxon>Ascomycota</taxon>
        <taxon>Pezizomycotina</taxon>
        <taxon>Sordariomycetes</taxon>
        <taxon>Sordariomycetidae</taxon>
        <taxon>Coniochaetales</taxon>
        <taxon>Coniochaetaceae</taxon>
        <taxon>Coniochaeta</taxon>
    </lineage>
</organism>
<accession>A0A1J7IYG5</accession>
<feature type="chain" id="PRO_5009644947" description="Prp 4 CRoW domain-containing protein" evidence="1">
    <location>
        <begin position="21"/>
        <end position="244"/>
    </location>
</feature>
<evidence type="ECO:0000313" key="3">
    <source>
        <dbReference type="Proteomes" id="UP000182658"/>
    </source>
</evidence>
<dbReference type="EMBL" id="KV875095">
    <property type="protein sequence ID" value="OIW32203.1"/>
    <property type="molecule type" value="Genomic_DNA"/>
</dbReference>
<evidence type="ECO:0008006" key="4">
    <source>
        <dbReference type="Google" id="ProtNLM"/>
    </source>
</evidence>
<evidence type="ECO:0000256" key="1">
    <source>
        <dbReference type="SAM" id="SignalP"/>
    </source>
</evidence>